<dbReference type="EMBL" id="GBRH01254028">
    <property type="protein sequence ID" value="JAD43867.1"/>
    <property type="molecule type" value="Transcribed_RNA"/>
</dbReference>
<protein>
    <submittedName>
        <fullName evidence="1">Uncharacterized protein</fullName>
    </submittedName>
</protein>
<evidence type="ECO:0000313" key="1">
    <source>
        <dbReference type="EMBL" id="JAD43867.1"/>
    </source>
</evidence>
<organism evidence="1">
    <name type="scientific">Arundo donax</name>
    <name type="common">Giant reed</name>
    <name type="synonym">Donax arundinaceus</name>
    <dbReference type="NCBI Taxonomy" id="35708"/>
    <lineage>
        <taxon>Eukaryota</taxon>
        <taxon>Viridiplantae</taxon>
        <taxon>Streptophyta</taxon>
        <taxon>Embryophyta</taxon>
        <taxon>Tracheophyta</taxon>
        <taxon>Spermatophyta</taxon>
        <taxon>Magnoliopsida</taxon>
        <taxon>Liliopsida</taxon>
        <taxon>Poales</taxon>
        <taxon>Poaceae</taxon>
        <taxon>PACMAD clade</taxon>
        <taxon>Arundinoideae</taxon>
        <taxon>Arundineae</taxon>
        <taxon>Arundo</taxon>
    </lineage>
</organism>
<reference evidence="1" key="2">
    <citation type="journal article" date="2015" name="Data Brief">
        <title>Shoot transcriptome of the giant reed, Arundo donax.</title>
        <authorList>
            <person name="Barrero R.A."/>
            <person name="Guerrero F.D."/>
            <person name="Moolhuijzen P."/>
            <person name="Goolsby J.A."/>
            <person name="Tidwell J."/>
            <person name="Bellgard S.E."/>
            <person name="Bellgard M.I."/>
        </authorList>
    </citation>
    <scope>NUCLEOTIDE SEQUENCE</scope>
    <source>
        <tissue evidence="1">Shoot tissue taken approximately 20 cm above the soil surface</tissue>
    </source>
</reference>
<sequence length="49" mass="5527">MSWQQLGQTLSVCRKPRLRPCPRLFCSLHLALSLITMSSSPLKVREAVS</sequence>
<reference evidence="1" key="1">
    <citation type="submission" date="2014-09" db="EMBL/GenBank/DDBJ databases">
        <authorList>
            <person name="Magalhaes I.L.F."/>
            <person name="Oliveira U."/>
            <person name="Santos F.R."/>
            <person name="Vidigal T.H.D.A."/>
            <person name="Brescovit A.D."/>
            <person name="Santos A.J."/>
        </authorList>
    </citation>
    <scope>NUCLEOTIDE SEQUENCE</scope>
    <source>
        <tissue evidence="1">Shoot tissue taken approximately 20 cm above the soil surface</tissue>
    </source>
</reference>
<accession>A0A0A9A9Y8</accession>
<dbReference type="AlphaFoldDB" id="A0A0A9A9Y8"/>
<name>A0A0A9A9Y8_ARUDO</name>
<proteinExistence type="predicted"/>